<dbReference type="InterPro" id="IPR008974">
    <property type="entry name" value="TRAF-like"/>
</dbReference>
<name>A0AAV5ETX7_ELECO</name>
<dbReference type="AlphaFoldDB" id="A0AAV5ETX7"/>
<dbReference type="PANTHER" id="PTHR26379:SF187">
    <property type="entry name" value="OS07G0655300 PROTEIN"/>
    <property type="match status" value="1"/>
</dbReference>
<dbReference type="InterPro" id="IPR045005">
    <property type="entry name" value="BPM1-6"/>
</dbReference>
<sequence length="211" mass="23100">MFRRLLAALGLSSSSNPTPPAPATSSAPEELSASAIMAETVSGSHVLTIDGYSQTKELFGTGEYTTSRPFTVGYFPNGKEAANADCVSIYIKLEKDSRDFKARVKFSLLDKDGDPVPRYSCPRGSGSGKVWTFNDNQLVIGSSAFIQRTALEASDYLQDDCFRIRCDVFVFQEMRTEDRDAAAGAIVVPSPDLGEHLETSPLWWAWGRCHI</sequence>
<comment type="caution">
    <text evidence="3">The sequence shown here is derived from an EMBL/GenBank/DDBJ whole genome shotgun (WGS) entry which is preliminary data.</text>
</comment>
<dbReference type="Pfam" id="PF22486">
    <property type="entry name" value="MATH_2"/>
    <property type="match status" value="1"/>
</dbReference>
<reference evidence="3" key="1">
    <citation type="journal article" date="2018" name="DNA Res.">
        <title>Multiple hybrid de novo genome assembly of finger millet, an orphan allotetraploid crop.</title>
        <authorList>
            <person name="Hatakeyama M."/>
            <person name="Aluri S."/>
            <person name="Balachadran M.T."/>
            <person name="Sivarajan S.R."/>
            <person name="Patrignani A."/>
            <person name="Gruter S."/>
            <person name="Poveda L."/>
            <person name="Shimizu-Inatsugi R."/>
            <person name="Baeten J."/>
            <person name="Francoijs K.J."/>
            <person name="Nataraja K.N."/>
            <person name="Reddy Y.A.N."/>
            <person name="Phadnis S."/>
            <person name="Ravikumar R.L."/>
            <person name="Schlapbach R."/>
            <person name="Sreeman S.M."/>
            <person name="Shimizu K.K."/>
        </authorList>
    </citation>
    <scope>NUCLEOTIDE SEQUENCE</scope>
</reference>
<dbReference type="Gene3D" id="2.60.210.10">
    <property type="entry name" value="Apoptosis, Tumor Necrosis Factor Receptor Associated Protein 2, Chain A"/>
    <property type="match status" value="1"/>
</dbReference>
<dbReference type="EMBL" id="BQKI01000078">
    <property type="protein sequence ID" value="GJN25546.1"/>
    <property type="molecule type" value="Genomic_DNA"/>
</dbReference>
<dbReference type="SUPFAM" id="SSF49599">
    <property type="entry name" value="TRAF domain-like"/>
    <property type="match status" value="1"/>
</dbReference>
<dbReference type="CDD" id="cd00121">
    <property type="entry name" value="MATH"/>
    <property type="match status" value="1"/>
</dbReference>
<organism evidence="3 4">
    <name type="scientific">Eleusine coracana subsp. coracana</name>
    <dbReference type="NCBI Taxonomy" id="191504"/>
    <lineage>
        <taxon>Eukaryota</taxon>
        <taxon>Viridiplantae</taxon>
        <taxon>Streptophyta</taxon>
        <taxon>Embryophyta</taxon>
        <taxon>Tracheophyta</taxon>
        <taxon>Spermatophyta</taxon>
        <taxon>Magnoliopsida</taxon>
        <taxon>Liliopsida</taxon>
        <taxon>Poales</taxon>
        <taxon>Poaceae</taxon>
        <taxon>PACMAD clade</taxon>
        <taxon>Chloridoideae</taxon>
        <taxon>Cynodonteae</taxon>
        <taxon>Eleusininae</taxon>
        <taxon>Eleusine</taxon>
    </lineage>
</organism>
<evidence type="ECO:0000313" key="4">
    <source>
        <dbReference type="Proteomes" id="UP001054889"/>
    </source>
</evidence>
<dbReference type="PANTHER" id="PTHR26379">
    <property type="entry name" value="BTB/POZ AND MATH DOMAIN-CONTAINING PROTEIN 1"/>
    <property type="match status" value="1"/>
</dbReference>
<evidence type="ECO:0000256" key="1">
    <source>
        <dbReference type="SAM" id="MobiDB-lite"/>
    </source>
</evidence>
<dbReference type="PROSITE" id="PS50144">
    <property type="entry name" value="MATH"/>
    <property type="match status" value="1"/>
</dbReference>
<proteinExistence type="predicted"/>
<dbReference type="InterPro" id="IPR002083">
    <property type="entry name" value="MATH/TRAF_dom"/>
</dbReference>
<gene>
    <name evidence="3" type="primary">gb13388</name>
    <name evidence="3" type="ORF">PR202_gb13388</name>
</gene>
<dbReference type="GO" id="GO:0016567">
    <property type="term" value="P:protein ubiquitination"/>
    <property type="evidence" value="ECO:0007669"/>
    <property type="project" value="InterPro"/>
</dbReference>
<accession>A0AAV5ETX7</accession>
<feature type="domain" description="MATH" evidence="2">
    <location>
        <begin position="42"/>
        <end position="168"/>
    </location>
</feature>
<dbReference type="Proteomes" id="UP001054889">
    <property type="component" value="Unassembled WGS sequence"/>
</dbReference>
<protein>
    <recommendedName>
        <fullName evidence="2">MATH domain-containing protein</fullName>
    </recommendedName>
</protein>
<evidence type="ECO:0000313" key="3">
    <source>
        <dbReference type="EMBL" id="GJN25546.1"/>
    </source>
</evidence>
<feature type="region of interest" description="Disordered" evidence="1">
    <location>
        <begin position="9"/>
        <end position="30"/>
    </location>
</feature>
<keyword evidence="4" id="KW-1185">Reference proteome</keyword>
<reference evidence="3" key="2">
    <citation type="submission" date="2021-12" db="EMBL/GenBank/DDBJ databases">
        <title>Resequencing data analysis of finger millet.</title>
        <authorList>
            <person name="Hatakeyama M."/>
            <person name="Aluri S."/>
            <person name="Balachadran M.T."/>
            <person name="Sivarajan S.R."/>
            <person name="Poveda L."/>
            <person name="Shimizu-Inatsugi R."/>
            <person name="Schlapbach R."/>
            <person name="Sreeman S.M."/>
            <person name="Shimizu K.K."/>
        </authorList>
    </citation>
    <scope>NUCLEOTIDE SEQUENCE</scope>
</reference>
<evidence type="ECO:0000259" key="2">
    <source>
        <dbReference type="PROSITE" id="PS50144"/>
    </source>
</evidence>